<dbReference type="EMBL" id="JBHPBY010000104">
    <property type="protein sequence ID" value="MFC1850520.1"/>
    <property type="molecule type" value="Genomic_DNA"/>
</dbReference>
<accession>A0ABV6YWD9</accession>
<gene>
    <name evidence="1" type="ORF">ACFL27_10045</name>
</gene>
<proteinExistence type="predicted"/>
<name>A0ABV6YWD9_UNCC1</name>
<sequence>MPQFQALDPKVEVNGQTVLSLVDRMGTYKTLFLEYLSQNGIVDPQPEAWYSQQDWLNAFRDIAGNLGGGVLKLIGRKIPENAQWPSEIQTIKQGLASIDVAYHLNHRIGGKLLFDPWLGHMSEGIGHYMFHDKGATLVWITCDNPYPCDFDFGIVEAIAKKFSPPGKFVRVKHGEDACRKDGHIHCNYMVKW</sequence>
<evidence type="ECO:0008006" key="3">
    <source>
        <dbReference type="Google" id="ProtNLM"/>
    </source>
</evidence>
<keyword evidence="2" id="KW-1185">Reference proteome</keyword>
<comment type="caution">
    <text evidence="1">The sequence shown here is derived from an EMBL/GenBank/DDBJ whole genome shotgun (WGS) entry which is preliminary data.</text>
</comment>
<organism evidence="1 2">
    <name type="scientific">candidate division CSSED10-310 bacterium</name>
    <dbReference type="NCBI Taxonomy" id="2855610"/>
    <lineage>
        <taxon>Bacteria</taxon>
        <taxon>Bacteria division CSSED10-310</taxon>
    </lineage>
</organism>
<evidence type="ECO:0000313" key="1">
    <source>
        <dbReference type="EMBL" id="MFC1850520.1"/>
    </source>
</evidence>
<dbReference type="Proteomes" id="UP001594351">
    <property type="component" value="Unassembled WGS sequence"/>
</dbReference>
<evidence type="ECO:0000313" key="2">
    <source>
        <dbReference type="Proteomes" id="UP001594351"/>
    </source>
</evidence>
<reference evidence="1 2" key="1">
    <citation type="submission" date="2024-09" db="EMBL/GenBank/DDBJ databases">
        <title>Laminarin stimulates single cell rates of sulfate reduction while oxygen inhibits transcriptomic activity in coastal marine sediment.</title>
        <authorList>
            <person name="Lindsay M."/>
            <person name="Orcutt B."/>
            <person name="Emerson D."/>
            <person name="Stepanauskas R."/>
            <person name="D'Angelo T."/>
        </authorList>
    </citation>
    <scope>NUCLEOTIDE SEQUENCE [LARGE SCALE GENOMIC DNA]</scope>
    <source>
        <strain evidence="1">SAG AM-311-K15</strain>
    </source>
</reference>
<protein>
    <recommendedName>
        <fullName evidence="3">4-vinyl reductase 4VR domain-containing protein</fullName>
    </recommendedName>
</protein>